<dbReference type="EMBL" id="VLLA01000001">
    <property type="protein sequence ID" value="TWI76506.1"/>
    <property type="molecule type" value="Genomic_DNA"/>
</dbReference>
<dbReference type="PANTHER" id="PTHR11527">
    <property type="entry name" value="HEAT-SHOCK PROTEIN 20 FAMILY MEMBER"/>
    <property type="match status" value="1"/>
</dbReference>
<dbReference type="InterPro" id="IPR031107">
    <property type="entry name" value="Small_HSP"/>
</dbReference>
<accession>A0A562S7U4</accession>
<dbReference type="CDD" id="cd06464">
    <property type="entry name" value="ACD_sHsps-like"/>
    <property type="match status" value="1"/>
</dbReference>
<dbReference type="OrthoDB" id="9808910at2"/>
<comment type="caution">
    <text evidence="4">The sequence shown here is derived from an EMBL/GenBank/DDBJ whole genome shotgun (WGS) entry which is preliminary data.</text>
</comment>
<dbReference type="Pfam" id="PF00011">
    <property type="entry name" value="HSP20"/>
    <property type="match status" value="1"/>
</dbReference>
<dbReference type="Proteomes" id="UP000316291">
    <property type="component" value="Unassembled WGS sequence"/>
</dbReference>
<proteinExistence type="inferred from homology"/>
<dbReference type="AlphaFoldDB" id="A0A562S7U4"/>
<reference evidence="4 5" key="1">
    <citation type="journal article" date="2015" name="Stand. Genomic Sci.">
        <title>Genomic Encyclopedia of Bacterial and Archaeal Type Strains, Phase III: the genomes of soil and plant-associated and newly described type strains.</title>
        <authorList>
            <person name="Whitman W.B."/>
            <person name="Woyke T."/>
            <person name="Klenk H.P."/>
            <person name="Zhou Y."/>
            <person name="Lilburn T.G."/>
            <person name="Beck B.J."/>
            <person name="De Vos P."/>
            <person name="Vandamme P."/>
            <person name="Eisen J.A."/>
            <person name="Garrity G."/>
            <person name="Hugenholtz P."/>
            <person name="Kyrpides N.C."/>
        </authorList>
    </citation>
    <scope>NUCLEOTIDE SEQUENCE [LARGE SCALE GENOMIC DNA]</scope>
    <source>
        <strain evidence="4 5">CGMCC 1.10948</strain>
    </source>
</reference>
<organism evidence="4 5">
    <name type="scientific">Bradyrhizobium huanghuaihaiense</name>
    <dbReference type="NCBI Taxonomy" id="990078"/>
    <lineage>
        <taxon>Bacteria</taxon>
        <taxon>Pseudomonadati</taxon>
        <taxon>Pseudomonadota</taxon>
        <taxon>Alphaproteobacteria</taxon>
        <taxon>Hyphomicrobiales</taxon>
        <taxon>Nitrobacteraceae</taxon>
        <taxon>Bradyrhizobium</taxon>
    </lineage>
</organism>
<evidence type="ECO:0000259" key="3">
    <source>
        <dbReference type="PROSITE" id="PS01031"/>
    </source>
</evidence>
<evidence type="ECO:0000313" key="4">
    <source>
        <dbReference type="EMBL" id="TWI76506.1"/>
    </source>
</evidence>
<dbReference type="RefSeq" id="WP_014492162.1">
    <property type="nucleotide sequence ID" value="NZ_VLLA01000001.1"/>
</dbReference>
<dbReference type="SUPFAM" id="SSF49764">
    <property type="entry name" value="HSP20-like chaperones"/>
    <property type="match status" value="1"/>
</dbReference>
<name>A0A562S7U4_9BRAD</name>
<comment type="similarity">
    <text evidence="1 2">Belongs to the small heat shock protein (HSP20) family.</text>
</comment>
<keyword evidence="5" id="KW-1185">Reference proteome</keyword>
<protein>
    <submittedName>
        <fullName evidence="4">HSP20 family protein</fullName>
    </submittedName>
</protein>
<dbReference type="InterPro" id="IPR008978">
    <property type="entry name" value="HSP20-like_chaperone"/>
</dbReference>
<evidence type="ECO:0000256" key="1">
    <source>
        <dbReference type="PROSITE-ProRule" id="PRU00285"/>
    </source>
</evidence>
<dbReference type="GeneID" id="64072920"/>
<dbReference type="InterPro" id="IPR002068">
    <property type="entry name" value="A-crystallin/Hsp20_dom"/>
</dbReference>
<dbReference type="Gene3D" id="2.60.40.790">
    <property type="match status" value="1"/>
</dbReference>
<dbReference type="PROSITE" id="PS01031">
    <property type="entry name" value="SHSP"/>
    <property type="match status" value="1"/>
</dbReference>
<feature type="domain" description="SHSP" evidence="3">
    <location>
        <begin position="50"/>
        <end position="161"/>
    </location>
</feature>
<gene>
    <name evidence="4" type="ORF">IQ16_00748</name>
</gene>
<evidence type="ECO:0000313" key="5">
    <source>
        <dbReference type="Proteomes" id="UP000316291"/>
    </source>
</evidence>
<evidence type="ECO:0000256" key="2">
    <source>
        <dbReference type="RuleBase" id="RU003616"/>
    </source>
</evidence>
<sequence>MALRDLIPWNNGSRDLSLNRNEPNPFLVLHREMNRLFDDTFRSFDIAPFSSQAMGWPSVEVNETDTEVKVVAELPGLQEKDVNVELWDGLLTISGEKKNETEDKERRFTERYYGRFERSIPIDDVDQDKVVASFKDGVLTVTLAKLPSERQKVKRIAINGK</sequence>